<dbReference type="EMBL" id="NMUH01000221">
    <property type="protein sequence ID" value="MQL74763.1"/>
    <property type="molecule type" value="Genomic_DNA"/>
</dbReference>
<evidence type="ECO:0000313" key="2">
    <source>
        <dbReference type="EMBL" id="MQL74763.1"/>
    </source>
</evidence>
<evidence type="ECO:0000313" key="3">
    <source>
        <dbReference type="Proteomes" id="UP000652761"/>
    </source>
</evidence>
<proteinExistence type="predicted"/>
<comment type="caution">
    <text evidence="2">The sequence shown here is derived from an EMBL/GenBank/DDBJ whole genome shotgun (WGS) entry which is preliminary data.</text>
</comment>
<reference evidence="2" key="1">
    <citation type="submission" date="2017-07" db="EMBL/GenBank/DDBJ databases">
        <title>Taro Niue Genome Assembly and Annotation.</title>
        <authorList>
            <person name="Atibalentja N."/>
            <person name="Keating K."/>
            <person name="Fields C.J."/>
        </authorList>
    </citation>
    <scope>NUCLEOTIDE SEQUENCE</scope>
    <source>
        <strain evidence="2">Niue_2</strain>
        <tissue evidence="2">Leaf</tissue>
    </source>
</reference>
<dbReference type="PANTHER" id="PTHR34658">
    <property type="entry name" value="OS01G0151800 PROTEIN"/>
    <property type="match status" value="1"/>
</dbReference>
<dbReference type="PANTHER" id="PTHR34658:SF2">
    <property type="entry name" value="OS01G0151800 PROTEIN"/>
    <property type="match status" value="1"/>
</dbReference>
<protein>
    <submittedName>
        <fullName evidence="2">Uncharacterized protein</fullName>
    </submittedName>
</protein>
<keyword evidence="1" id="KW-1133">Transmembrane helix</keyword>
<dbReference type="OrthoDB" id="1921102at2759"/>
<feature type="transmembrane region" description="Helical" evidence="1">
    <location>
        <begin position="90"/>
        <end position="108"/>
    </location>
</feature>
<name>A0A843TZD3_COLES</name>
<gene>
    <name evidence="2" type="ORF">Taro_007105</name>
</gene>
<keyword evidence="1" id="KW-0472">Membrane</keyword>
<organism evidence="2 3">
    <name type="scientific">Colocasia esculenta</name>
    <name type="common">Wild taro</name>
    <name type="synonym">Arum esculentum</name>
    <dbReference type="NCBI Taxonomy" id="4460"/>
    <lineage>
        <taxon>Eukaryota</taxon>
        <taxon>Viridiplantae</taxon>
        <taxon>Streptophyta</taxon>
        <taxon>Embryophyta</taxon>
        <taxon>Tracheophyta</taxon>
        <taxon>Spermatophyta</taxon>
        <taxon>Magnoliopsida</taxon>
        <taxon>Liliopsida</taxon>
        <taxon>Araceae</taxon>
        <taxon>Aroideae</taxon>
        <taxon>Colocasieae</taxon>
        <taxon>Colocasia</taxon>
    </lineage>
</organism>
<dbReference type="AlphaFoldDB" id="A0A843TZD3"/>
<keyword evidence="3" id="KW-1185">Reference proteome</keyword>
<dbReference type="Proteomes" id="UP000652761">
    <property type="component" value="Unassembled WGS sequence"/>
</dbReference>
<accession>A0A843TZD3</accession>
<sequence>MAFPFPSWEMLRERRPLLLYAAAWTALLTAAVAVASSLPEVAFVWAVSPSSSFSRACGDAAGGLVRVPLDVPGEVLCLPALLFGRSKLDLLVPPVFAAVVVTASALLVRAVGLWEEEEDDDDGERS</sequence>
<keyword evidence="1" id="KW-0812">Transmembrane</keyword>
<evidence type="ECO:0000256" key="1">
    <source>
        <dbReference type="SAM" id="Phobius"/>
    </source>
</evidence>